<evidence type="ECO:0000256" key="1">
    <source>
        <dbReference type="SAM" id="Coils"/>
    </source>
</evidence>
<evidence type="ECO:0000313" key="4">
    <source>
        <dbReference type="Proteomes" id="UP000295391"/>
    </source>
</evidence>
<evidence type="ECO:0000313" key="3">
    <source>
        <dbReference type="EMBL" id="TDQ61562.1"/>
    </source>
</evidence>
<gene>
    <name evidence="3" type="ORF">ATL17_2661</name>
</gene>
<dbReference type="EMBL" id="SNYR01000003">
    <property type="protein sequence ID" value="TDQ61562.1"/>
    <property type="molecule type" value="Genomic_DNA"/>
</dbReference>
<reference evidence="3 4" key="1">
    <citation type="submission" date="2019-03" db="EMBL/GenBank/DDBJ databases">
        <title>Genomic Encyclopedia of Type Strains, Phase III (KMG-III): the genomes of soil and plant-associated and newly described type strains.</title>
        <authorList>
            <person name="Whitman W."/>
        </authorList>
    </citation>
    <scope>NUCLEOTIDE SEQUENCE [LARGE SCALE GENOMIC DNA]</scope>
    <source>
        <strain evidence="3 4">CGMCC 1.7002</strain>
    </source>
</reference>
<dbReference type="AlphaFoldDB" id="A0A4R6VIP3"/>
<accession>A0A4R6VIP3</accession>
<dbReference type="RefSeq" id="WP_133573278.1">
    <property type="nucleotide sequence ID" value="NZ_SNYR01000003.1"/>
</dbReference>
<sequence length="176" mass="19713">MTPSILLNLVWIAGVLAIAFYFLRKEHLKEKQQEQEEKAQLDAIDKNRAKLQKSYAQQYIDLPDGDFPNLERDQFELADLALFAMHNPPDVPLPSLKFKRLVGPGDLVLVGLLMADEDEHVEAVVKVATRLDQHIWQGEIIDVADPAFAKFAGCQVLLHANHIGEIIQGDAGKLSH</sequence>
<protein>
    <submittedName>
        <fullName evidence="3">Uncharacterized protein</fullName>
    </submittedName>
</protein>
<keyword evidence="2" id="KW-0472">Membrane</keyword>
<keyword evidence="4" id="KW-1185">Reference proteome</keyword>
<keyword evidence="1" id="KW-0175">Coiled coil</keyword>
<comment type="caution">
    <text evidence="3">The sequence shown here is derived from an EMBL/GenBank/DDBJ whole genome shotgun (WGS) entry which is preliminary data.</text>
</comment>
<dbReference type="Proteomes" id="UP000295391">
    <property type="component" value="Unassembled WGS sequence"/>
</dbReference>
<keyword evidence="2" id="KW-0812">Transmembrane</keyword>
<feature type="transmembrane region" description="Helical" evidence="2">
    <location>
        <begin position="6"/>
        <end position="23"/>
    </location>
</feature>
<keyword evidence="2" id="KW-1133">Transmembrane helix</keyword>
<feature type="coiled-coil region" evidence="1">
    <location>
        <begin position="24"/>
        <end position="54"/>
    </location>
</feature>
<organism evidence="3 4">
    <name type="scientific">Maritalea mobilis</name>
    <dbReference type="NCBI Taxonomy" id="483324"/>
    <lineage>
        <taxon>Bacteria</taxon>
        <taxon>Pseudomonadati</taxon>
        <taxon>Pseudomonadota</taxon>
        <taxon>Alphaproteobacteria</taxon>
        <taxon>Hyphomicrobiales</taxon>
        <taxon>Devosiaceae</taxon>
        <taxon>Maritalea</taxon>
    </lineage>
</organism>
<proteinExistence type="predicted"/>
<evidence type="ECO:0000256" key="2">
    <source>
        <dbReference type="SAM" id="Phobius"/>
    </source>
</evidence>
<name>A0A4R6VIP3_9HYPH</name>